<keyword evidence="19" id="KW-1185">Reference proteome</keyword>
<feature type="domain" description="3-hydroxyacyl-CoA dehydrogenase C-terminal" evidence="16">
    <location>
        <begin position="478"/>
        <end position="562"/>
    </location>
</feature>
<evidence type="ECO:0000256" key="12">
    <source>
        <dbReference type="ARBA" id="ARBA00023239"/>
    </source>
</evidence>
<dbReference type="Pfam" id="PF02737">
    <property type="entry name" value="3HCDH_N"/>
    <property type="match status" value="1"/>
</dbReference>
<accession>A0A6G7ZQ41</accession>
<evidence type="ECO:0000256" key="13">
    <source>
        <dbReference type="ARBA" id="ARBA00023268"/>
    </source>
</evidence>
<dbReference type="AlphaFoldDB" id="A0A6G7ZQ41"/>
<dbReference type="GO" id="GO:0003857">
    <property type="term" value="F:(3S)-3-hydroxyacyl-CoA dehydrogenase (NAD+) activity"/>
    <property type="evidence" value="ECO:0007669"/>
    <property type="project" value="UniProtKB-EC"/>
</dbReference>
<dbReference type="PANTHER" id="PTHR23309">
    <property type="entry name" value="3-HYDROXYACYL-COA DEHYROGENASE"/>
    <property type="match status" value="1"/>
</dbReference>
<evidence type="ECO:0000256" key="9">
    <source>
        <dbReference type="ARBA" id="ARBA00023098"/>
    </source>
</evidence>
<evidence type="ECO:0000256" key="1">
    <source>
        <dbReference type="ARBA" id="ARBA00004275"/>
    </source>
</evidence>
<comment type="subcellular location">
    <subcellularLocation>
        <location evidence="1">Peroxisome</location>
    </subcellularLocation>
</comment>
<keyword evidence="12" id="KW-0456">Lyase</keyword>
<dbReference type="GO" id="GO:0016853">
    <property type="term" value="F:isomerase activity"/>
    <property type="evidence" value="ECO:0007669"/>
    <property type="project" value="UniProtKB-KW"/>
</dbReference>
<keyword evidence="7" id="KW-0560">Oxidoreductase</keyword>
<sequence length="687" mass="74918">MTNPISTRKHGDVLIILSNNPPVNALSAAVREGLVAAIEQAEADDGVNAVVIACEGQTFFAGADVAEFGTPKAFQQPMLPQVVDQIEACTKPVVAAIHGTALGGGLEVALSCHYRVADPTAKLGTPEVKLGLLPGAGGTQRLPRVAGVEKALRMCATGAPIGAREAQECGLVDRLVEGDLIQHAVAYAEEVKGVRPIRKASERQDRVENIDPSVFDEFLKANGRKFRGFDAPMKNIEAVRIATQKPYAEGVLDERKLFMELMSGGQAKAQQYFFFAERKAAKIDDIPEDTRPRDIKRVGVIGAGTMGGGISMNFLSAGIPVTIVEMGQEALDRGAGVMRKNYESSAARGRFTPEQVERAMGLLNPTLDFDALAECDLIIEAVYENMDVKKEVFGRLDKIAKPGAILASNTSYLNIDEIAASTSRPQDVVGLHFFSPANVMKLLEVVRGAKTAPDVLLTAMQLAKRIKKVAVVAGVCHGFIGNRMLMPRQVEAMKLLLEGATPEQVDRVHVEFGMPMGPFQMADLAGVDIGWHRDPNRIESLRDALCSIERWGQKKGAGFYDYDEKRRPSPSPVVQEIIEKFAAEKGVERREITDQEIVERTLYPMVNEGAKILEEGMAQRASDIDVVWVYGYGWPVYRGGPMHWADAEGLTKIVDGLKRQEERMKPDFSFSKLLLDKAADGSKFTRG</sequence>
<dbReference type="InterPro" id="IPR006108">
    <property type="entry name" value="3HC_DH_C"/>
</dbReference>
<evidence type="ECO:0000256" key="4">
    <source>
        <dbReference type="ARBA" id="ARBA00011245"/>
    </source>
</evidence>
<protein>
    <submittedName>
        <fullName evidence="18">3-hydroxyacyl-CoA dehydrogenase</fullName>
    </submittedName>
</protein>
<evidence type="ECO:0000256" key="10">
    <source>
        <dbReference type="ARBA" id="ARBA00023140"/>
    </source>
</evidence>
<dbReference type="InterPro" id="IPR036291">
    <property type="entry name" value="NAD(P)-bd_dom_sf"/>
</dbReference>
<dbReference type="GO" id="GO:0004300">
    <property type="term" value="F:enoyl-CoA hydratase activity"/>
    <property type="evidence" value="ECO:0007669"/>
    <property type="project" value="UniProtKB-ARBA"/>
</dbReference>
<keyword evidence="11" id="KW-0413">Isomerase</keyword>
<dbReference type="FunFam" id="1.10.1040.50:FF:000006">
    <property type="entry name" value="Peroxisomal bifunctional enzyme"/>
    <property type="match status" value="1"/>
</dbReference>
<evidence type="ECO:0000259" key="16">
    <source>
        <dbReference type="Pfam" id="PF00725"/>
    </source>
</evidence>
<dbReference type="Gene3D" id="3.90.226.10">
    <property type="entry name" value="2-enoyl-CoA Hydratase, Chain A, domain 1"/>
    <property type="match status" value="1"/>
</dbReference>
<keyword evidence="13" id="KW-0511">Multifunctional enzyme</keyword>
<evidence type="ECO:0000256" key="7">
    <source>
        <dbReference type="ARBA" id="ARBA00023002"/>
    </source>
</evidence>
<keyword evidence="6" id="KW-0442">Lipid degradation</keyword>
<dbReference type="PROSITE" id="PS00166">
    <property type="entry name" value="ENOYL_COA_HYDRATASE"/>
    <property type="match status" value="1"/>
</dbReference>
<keyword evidence="8" id="KW-0520">NAD</keyword>
<dbReference type="InterPro" id="IPR018376">
    <property type="entry name" value="Enoyl-CoA_hyd/isom_CS"/>
</dbReference>
<proteinExistence type="inferred from homology"/>
<evidence type="ECO:0000313" key="18">
    <source>
        <dbReference type="EMBL" id="QIL03020.1"/>
    </source>
</evidence>
<gene>
    <name evidence="18" type="ORF">G7078_09705</name>
</gene>
<dbReference type="InterPro" id="IPR001753">
    <property type="entry name" value="Enoyl-CoA_hydra/iso"/>
</dbReference>
<comment type="catalytic activity">
    <reaction evidence="14">
        <text>a (3S)-3-hydroxyacyl-CoA + NAD(+) = a 3-oxoacyl-CoA + NADH + H(+)</text>
        <dbReference type="Rhea" id="RHEA:22432"/>
        <dbReference type="ChEBI" id="CHEBI:15378"/>
        <dbReference type="ChEBI" id="CHEBI:57318"/>
        <dbReference type="ChEBI" id="CHEBI:57540"/>
        <dbReference type="ChEBI" id="CHEBI:57945"/>
        <dbReference type="ChEBI" id="CHEBI:90726"/>
        <dbReference type="EC" id="1.1.1.35"/>
    </reaction>
</comment>
<feature type="domain" description="3-hydroxyacyl-CoA dehydrogenase C-terminal" evidence="16">
    <location>
        <begin position="597"/>
        <end position="682"/>
    </location>
</feature>
<dbReference type="SUPFAM" id="SSF52096">
    <property type="entry name" value="ClpP/crotonase"/>
    <property type="match status" value="1"/>
</dbReference>
<evidence type="ECO:0000256" key="2">
    <source>
        <dbReference type="ARBA" id="ARBA00005005"/>
    </source>
</evidence>
<name>A0A6G7ZQ41_9SPHN</name>
<dbReference type="Gene3D" id="3.40.50.720">
    <property type="entry name" value="NAD(P)-binding Rossmann-like Domain"/>
    <property type="match status" value="1"/>
</dbReference>
<dbReference type="FunFam" id="3.40.50.720:FF:000009">
    <property type="entry name" value="Fatty oxidation complex, alpha subunit"/>
    <property type="match status" value="1"/>
</dbReference>
<dbReference type="Pfam" id="PF00378">
    <property type="entry name" value="ECH_1"/>
    <property type="match status" value="1"/>
</dbReference>
<comment type="pathway">
    <text evidence="2">Lipid metabolism; fatty acid beta-oxidation.</text>
</comment>
<evidence type="ECO:0000256" key="6">
    <source>
        <dbReference type="ARBA" id="ARBA00022963"/>
    </source>
</evidence>
<evidence type="ECO:0000256" key="14">
    <source>
        <dbReference type="ARBA" id="ARBA00049556"/>
    </source>
</evidence>
<keyword evidence="5" id="KW-0276">Fatty acid metabolism</keyword>
<evidence type="ECO:0000256" key="11">
    <source>
        <dbReference type="ARBA" id="ARBA00023235"/>
    </source>
</evidence>
<dbReference type="InterPro" id="IPR029045">
    <property type="entry name" value="ClpP/crotonase-like_dom_sf"/>
</dbReference>
<evidence type="ECO:0000313" key="19">
    <source>
        <dbReference type="Proteomes" id="UP000502502"/>
    </source>
</evidence>
<evidence type="ECO:0000256" key="15">
    <source>
        <dbReference type="RuleBase" id="RU003707"/>
    </source>
</evidence>
<dbReference type="SUPFAM" id="SSF48179">
    <property type="entry name" value="6-phosphogluconate dehydrogenase C-terminal domain-like"/>
    <property type="match status" value="2"/>
</dbReference>
<dbReference type="UniPathway" id="UPA00659"/>
<comment type="similarity">
    <text evidence="15">Belongs to the enoyl-CoA hydratase/isomerase family.</text>
</comment>
<keyword evidence="9" id="KW-0443">Lipid metabolism</keyword>
<comment type="subunit">
    <text evidence="4">Monomer.</text>
</comment>
<evidence type="ECO:0000256" key="3">
    <source>
        <dbReference type="ARBA" id="ARBA00008750"/>
    </source>
</evidence>
<dbReference type="KEGG" id="ssin:G7078_09705"/>
<dbReference type="Pfam" id="PF00725">
    <property type="entry name" value="3HCDH"/>
    <property type="match status" value="2"/>
</dbReference>
<dbReference type="InterPro" id="IPR008927">
    <property type="entry name" value="6-PGluconate_DH-like_C_sf"/>
</dbReference>
<dbReference type="Gene3D" id="1.10.1040.50">
    <property type="match status" value="1"/>
</dbReference>
<feature type="domain" description="3-hydroxyacyl-CoA dehydrogenase NAD binding" evidence="17">
    <location>
        <begin position="298"/>
        <end position="473"/>
    </location>
</feature>
<dbReference type="GO" id="GO:0070403">
    <property type="term" value="F:NAD+ binding"/>
    <property type="evidence" value="ECO:0007669"/>
    <property type="project" value="InterPro"/>
</dbReference>
<dbReference type="PANTHER" id="PTHR23309:SF49">
    <property type="entry name" value="PEROXISOMAL BIFUNCTIONAL ENZYME"/>
    <property type="match status" value="1"/>
</dbReference>
<comment type="similarity">
    <text evidence="3">In the N-terminal section; belongs to the enoyl-CoA hydratase/isomerase family.</text>
</comment>
<keyword evidence="10" id="KW-0576">Peroxisome</keyword>
<evidence type="ECO:0000259" key="17">
    <source>
        <dbReference type="Pfam" id="PF02737"/>
    </source>
</evidence>
<dbReference type="EMBL" id="CP049871">
    <property type="protein sequence ID" value="QIL03020.1"/>
    <property type="molecule type" value="Genomic_DNA"/>
</dbReference>
<dbReference type="SUPFAM" id="SSF51735">
    <property type="entry name" value="NAD(P)-binding Rossmann-fold domains"/>
    <property type="match status" value="1"/>
</dbReference>
<dbReference type="GO" id="GO:0006635">
    <property type="term" value="P:fatty acid beta-oxidation"/>
    <property type="evidence" value="ECO:0007669"/>
    <property type="project" value="UniProtKB-UniPathway"/>
</dbReference>
<organism evidence="18 19">
    <name type="scientific">Sphingomonas sinipercae</name>
    <dbReference type="NCBI Taxonomy" id="2714944"/>
    <lineage>
        <taxon>Bacteria</taxon>
        <taxon>Pseudomonadati</taxon>
        <taxon>Pseudomonadota</taxon>
        <taxon>Alphaproteobacteria</taxon>
        <taxon>Sphingomonadales</taxon>
        <taxon>Sphingomonadaceae</taxon>
        <taxon>Sphingomonas</taxon>
    </lineage>
</organism>
<dbReference type="CDD" id="cd06558">
    <property type="entry name" value="crotonase-like"/>
    <property type="match status" value="1"/>
</dbReference>
<evidence type="ECO:0000256" key="8">
    <source>
        <dbReference type="ARBA" id="ARBA00023027"/>
    </source>
</evidence>
<evidence type="ECO:0000256" key="5">
    <source>
        <dbReference type="ARBA" id="ARBA00022832"/>
    </source>
</evidence>
<dbReference type="RefSeq" id="WP_166095496.1">
    <property type="nucleotide sequence ID" value="NZ_CP049871.1"/>
</dbReference>
<dbReference type="InterPro" id="IPR006176">
    <property type="entry name" value="3-OHacyl-CoA_DH_NAD-bd"/>
</dbReference>
<dbReference type="Proteomes" id="UP000502502">
    <property type="component" value="Chromosome"/>
</dbReference>
<reference evidence="18 19" key="1">
    <citation type="submission" date="2020-03" db="EMBL/GenBank/DDBJ databases">
        <title>Sphingomonas sp. nov., isolated from fish.</title>
        <authorList>
            <person name="Hyun D.-W."/>
            <person name="Bae J.-W."/>
        </authorList>
    </citation>
    <scope>NUCLEOTIDE SEQUENCE [LARGE SCALE GENOMIC DNA]</scope>
    <source>
        <strain evidence="18 19">HDW15C</strain>
    </source>
</reference>